<dbReference type="Pfam" id="PF07963">
    <property type="entry name" value="N_methyl"/>
    <property type="match status" value="1"/>
</dbReference>
<feature type="transmembrane region" description="Helical" evidence="1">
    <location>
        <begin position="12"/>
        <end position="31"/>
    </location>
</feature>
<gene>
    <name evidence="2" type="ORF">MORIYA_1549</name>
</gene>
<protein>
    <recommendedName>
        <fullName evidence="4">Prepilin-type N-terminal cleavage/methylation domain-containing protein</fullName>
    </recommendedName>
</protein>
<evidence type="ECO:0000313" key="2">
    <source>
        <dbReference type="EMBL" id="SQD78027.1"/>
    </source>
</evidence>
<sequence>MKSQSRTANGFTLIELAITIIILAVMAAIAIPKFLNFREDAEISRVKAIAAGNSTSIQAGFLSGSTKVMPRE</sequence>
<evidence type="ECO:0000313" key="3">
    <source>
        <dbReference type="Proteomes" id="UP000250163"/>
    </source>
</evidence>
<dbReference type="EMBL" id="LS483250">
    <property type="protein sequence ID" value="SQD78027.1"/>
    <property type="molecule type" value="Genomic_DNA"/>
</dbReference>
<dbReference type="InterPro" id="IPR045584">
    <property type="entry name" value="Pilin-like"/>
</dbReference>
<name>A0A330LLW1_9GAMM</name>
<keyword evidence="1" id="KW-0472">Membrane</keyword>
<keyword evidence="1" id="KW-1133">Transmembrane helix</keyword>
<evidence type="ECO:0008006" key="4">
    <source>
        <dbReference type="Google" id="ProtNLM"/>
    </source>
</evidence>
<keyword evidence="1" id="KW-0812">Transmembrane</keyword>
<dbReference type="KEGG" id="mya:MORIYA_1549"/>
<dbReference type="AlphaFoldDB" id="A0A330LLW1"/>
<organism evidence="2 3">
    <name type="scientific">Moritella yayanosii</name>
    <dbReference type="NCBI Taxonomy" id="69539"/>
    <lineage>
        <taxon>Bacteria</taxon>
        <taxon>Pseudomonadati</taxon>
        <taxon>Pseudomonadota</taxon>
        <taxon>Gammaproteobacteria</taxon>
        <taxon>Alteromonadales</taxon>
        <taxon>Moritellaceae</taxon>
        <taxon>Moritella</taxon>
    </lineage>
</organism>
<dbReference type="Gene3D" id="3.30.700.10">
    <property type="entry name" value="Glycoprotein, Type 4 Pilin"/>
    <property type="match status" value="1"/>
</dbReference>
<reference evidence="3" key="1">
    <citation type="submission" date="2018-05" db="EMBL/GenBank/DDBJ databases">
        <authorList>
            <person name="Cea G.-C."/>
            <person name="William W."/>
        </authorList>
    </citation>
    <scope>NUCLEOTIDE SEQUENCE [LARGE SCALE GENOMIC DNA]</scope>
    <source>
        <strain evidence="3">DB21MT 5</strain>
    </source>
</reference>
<dbReference type="Proteomes" id="UP000250163">
    <property type="component" value="Chromosome MORIYA"/>
</dbReference>
<dbReference type="SUPFAM" id="SSF54523">
    <property type="entry name" value="Pili subunits"/>
    <property type="match status" value="1"/>
</dbReference>
<proteinExistence type="predicted"/>
<dbReference type="InterPro" id="IPR012902">
    <property type="entry name" value="N_methyl_site"/>
</dbReference>
<dbReference type="RefSeq" id="WP_269461237.1">
    <property type="nucleotide sequence ID" value="NZ_LS483250.1"/>
</dbReference>
<dbReference type="NCBIfam" id="TIGR02532">
    <property type="entry name" value="IV_pilin_GFxxxE"/>
    <property type="match status" value="1"/>
</dbReference>
<evidence type="ECO:0000256" key="1">
    <source>
        <dbReference type="SAM" id="Phobius"/>
    </source>
</evidence>
<accession>A0A330LLW1</accession>
<keyword evidence="3" id="KW-1185">Reference proteome</keyword>